<gene>
    <name evidence="10" type="ORF">DFR64_2347</name>
</gene>
<feature type="active site" description="Proton donor/acceptor" evidence="6">
    <location>
        <position position="378"/>
    </location>
</feature>
<keyword evidence="3 6" id="KW-0133">Cell shape</keyword>
<dbReference type="CDD" id="cd16913">
    <property type="entry name" value="YkuD_like"/>
    <property type="match status" value="1"/>
</dbReference>
<dbReference type="PROSITE" id="PS52029">
    <property type="entry name" value="LD_TPASE"/>
    <property type="match status" value="1"/>
</dbReference>
<dbReference type="GO" id="GO:0071972">
    <property type="term" value="F:peptidoglycan L,D-transpeptidase activity"/>
    <property type="evidence" value="ECO:0007669"/>
    <property type="project" value="TreeGrafter"/>
</dbReference>
<dbReference type="SUPFAM" id="SSF141523">
    <property type="entry name" value="L,D-transpeptidase catalytic domain-like"/>
    <property type="match status" value="1"/>
</dbReference>
<dbReference type="InterPro" id="IPR005490">
    <property type="entry name" value="LD_TPept_cat_dom"/>
</dbReference>
<comment type="caution">
    <text evidence="10">The sequence shown here is derived from an EMBL/GenBank/DDBJ whole genome shotgun (WGS) entry which is preliminary data.</text>
</comment>
<evidence type="ECO:0000313" key="10">
    <source>
        <dbReference type="EMBL" id="REG07143.1"/>
    </source>
</evidence>
<dbReference type="InterPro" id="IPR038063">
    <property type="entry name" value="Transpep_catalytic_dom"/>
</dbReference>
<dbReference type="GO" id="GO:0016740">
    <property type="term" value="F:transferase activity"/>
    <property type="evidence" value="ECO:0007669"/>
    <property type="project" value="UniProtKB-KW"/>
</dbReference>
<protein>
    <submittedName>
        <fullName evidence="10">L,D-transpeptidase-like protein</fullName>
    </submittedName>
</protein>
<evidence type="ECO:0000256" key="3">
    <source>
        <dbReference type="ARBA" id="ARBA00022960"/>
    </source>
</evidence>
<comment type="pathway">
    <text evidence="1 6">Cell wall biogenesis; peptidoglycan biosynthesis.</text>
</comment>
<keyword evidence="5 6" id="KW-0961">Cell wall biogenesis/degradation</keyword>
<dbReference type="Gene3D" id="2.40.440.10">
    <property type="entry name" value="L,D-transpeptidase catalytic domain-like"/>
    <property type="match status" value="1"/>
</dbReference>
<dbReference type="Proteomes" id="UP000256388">
    <property type="component" value="Unassembled WGS sequence"/>
</dbReference>
<reference evidence="10 11" key="1">
    <citation type="submission" date="2018-08" db="EMBL/GenBank/DDBJ databases">
        <title>Genomic Encyclopedia of Type Strains, Phase IV (KMG-IV): sequencing the most valuable type-strain genomes for metagenomic binning, comparative biology and taxonomic classification.</title>
        <authorList>
            <person name="Goeker M."/>
        </authorList>
    </citation>
    <scope>NUCLEOTIDE SEQUENCE [LARGE SCALE GENOMIC DNA]</scope>
    <source>
        <strain evidence="10 11">DSM 23923</strain>
    </source>
</reference>
<dbReference type="AlphaFoldDB" id="A0A347ZVW6"/>
<dbReference type="PANTHER" id="PTHR30582">
    <property type="entry name" value="L,D-TRANSPEPTIDASE"/>
    <property type="match status" value="1"/>
</dbReference>
<feature type="region of interest" description="Disordered" evidence="7">
    <location>
        <begin position="30"/>
        <end position="78"/>
    </location>
</feature>
<dbReference type="OrthoDB" id="160089at2"/>
<dbReference type="InterPro" id="IPR050979">
    <property type="entry name" value="LD-transpeptidase"/>
</dbReference>
<feature type="signal peptide" evidence="8">
    <location>
        <begin position="1"/>
        <end position="27"/>
    </location>
</feature>
<dbReference type="PANTHER" id="PTHR30582:SF2">
    <property type="entry name" value="L,D-TRANSPEPTIDASE YCIB-RELATED"/>
    <property type="match status" value="1"/>
</dbReference>
<feature type="domain" description="L,D-TPase catalytic" evidence="9">
    <location>
        <begin position="298"/>
        <end position="418"/>
    </location>
</feature>
<keyword evidence="4 6" id="KW-0573">Peptidoglycan synthesis</keyword>
<evidence type="ECO:0000256" key="8">
    <source>
        <dbReference type="SAM" id="SignalP"/>
    </source>
</evidence>
<keyword evidence="2" id="KW-0808">Transferase</keyword>
<dbReference type="GO" id="GO:0018104">
    <property type="term" value="P:peptidoglycan-protein cross-linking"/>
    <property type="evidence" value="ECO:0007669"/>
    <property type="project" value="TreeGrafter"/>
</dbReference>
<dbReference type="Pfam" id="PF03734">
    <property type="entry name" value="YkuD"/>
    <property type="match status" value="1"/>
</dbReference>
<feature type="active site" description="Nucleophile" evidence="6">
    <location>
        <position position="394"/>
    </location>
</feature>
<evidence type="ECO:0000256" key="4">
    <source>
        <dbReference type="ARBA" id="ARBA00022984"/>
    </source>
</evidence>
<dbReference type="EMBL" id="QUMS01000003">
    <property type="protein sequence ID" value="REG07143.1"/>
    <property type="molecule type" value="Genomic_DNA"/>
</dbReference>
<dbReference type="UniPathway" id="UPA00219"/>
<evidence type="ECO:0000256" key="1">
    <source>
        <dbReference type="ARBA" id="ARBA00004752"/>
    </source>
</evidence>
<organism evidence="10 11">
    <name type="scientific">Pelolinea submarina</name>
    <dbReference type="NCBI Taxonomy" id="913107"/>
    <lineage>
        <taxon>Bacteria</taxon>
        <taxon>Bacillati</taxon>
        <taxon>Chloroflexota</taxon>
        <taxon>Anaerolineae</taxon>
        <taxon>Anaerolineales</taxon>
        <taxon>Anaerolineaceae</taxon>
        <taxon>Pelolinea</taxon>
    </lineage>
</organism>
<proteinExistence type="predicted"/>
<name>A0A347ZVW6_9CHLR</name>
<accession>A0A347ZVW6</accession>
<evidence type="ECO:0000256" key="5">
    <source>
        <dbReference type="ARBA" id="ARBA00023316"/>
    </source>
</evidence>
<dbReference type="GO" id="GO:0008360">
    <property type="term" value="P:regulation of cell shape"/>
    <property type="evidence" value="ECO:0007669"/>
    <property type="project" value="UniProtKB-UniRule"/>
</dbReference>
<evidence type="ECO:0000256" key="7">
    <source>
        <dbReference type="SAM" id="MobiDB-lite"/>
    </source>
</evidence>
<dbReference type="GO" id="GO:0071555">
    <property type="term" value="P:cell wall organization"/>
    <property type="evidence" value="ECO:0007669"/>
    <property type="project" value="UniProtKB-UniRule"/>
</dbReference>
<feature type="chain" id="PRO_5030063667" evidence="8">
    <location>
        <begin position="28"/>
        <end position="437"/>
    </location>
</feature>
<keyword evidence="11" id="KW-1185">Reference proteome</keyword>
<evidence type="ECO:0000259" key="9">
    <source>
        <dbReference type="PROSITE" id="PS52029"/>
    </source>
</evidence>
<dbReference type="GO" id="GO:0005576">
    <property type="term" value="C:extracellular region"/>
    <property type="evidence" value="ECO:0007669"/>
    <property type="project" value="TreeGrafter"/>
</dbReference>
<evidence type="ECO:0000256" key="6">
    <source>
        <dbReference type="PROSITE-ProRule" id="PRU01373"/>
    </source>
</evidence>
<evidence type="ECO:0000256" key="2">
    <source>
        <dbReference type="ARBA" id="ARBA00022679"/>
    </source>
</evidence>
<keyword evidence="8" id="KW-0732">Signal</keyword>
<sequence length="437" mass="48581">MHLKQTRLLLAILLAAMLLLNSSVVLAQGEGEQEPTQPADQSMDETETVISETPAAESVEPTPTEAQPTPEPTPALPDYYETYEGLPVCAPGVYLIAPTDCLPMGPSETLTNWARQGIHIPAQPLIASHPDASYLPVDRNYAKLNVAPGVQAAWYPSLDAAITGWGASNYVPIGNTLYVSYDNISYNGNDAYVQNEYGEWIRASPTNYSSFSGLLFDQKPDNDFGWIIDVVNPRREPSYLAAVVKKELVRNTVVQVYDQIEAEGTTWYMIGIGEWVEARALKVVSPNQTAPEGVDNGRWIYVDLLQQTLSVFEDNQLRFATIVATGYEPYYTQPGLFQIREKKDYETMTGAFATGKTDYYLLEDVPWTMYYDGPRALHGAYWRALFGYEQSHGCVNLSITDAHWLYDWAEVGDWVSVIDPSGATPTDPSFYTVNAAF</sequence>
<dbReference type="RefSeq" id="WP_116225620.1">
    <property type="nucleotide sequence ID" value="NZ_AP018437.1"/>
</dbReference>
<evidence type="ECO:0000313" key="11">
    <source>
        <dbReference type="Proteomes" id="UP000256388"/>
    </source>
</evidence>